<gene>
    <name evidence="9" type="primary">deoK</name>
    <name evidence="11" type="ORF">LIP_1932</name>
</gene>
<dbReference type="GO" id="GO:0019303">
    <property type="term" value="P:D-ribose catabolic process"/>
    <property type="evidence" value="ECO:0007669"/>
    <property type="project" value="UniProtKB-UniPathway"/>
</dbReference>
<keyword evidence="2 9" id="KW-0479">Metal-binding</keyword>
<feature type="binding site" evidence="9">
    <location>
        <position position="277"/>
    </location>
    <ligand>
        <name>K(+)</name>
        <dbReference type="ChEBI" id="CHEBI:29103"/>
    </ligand>
</feature>
<dbReference type="CDD" id="cd01174">
    <property type="entry name" value="ribokinase"/>
    <property type="match status" value="1"/>
</dbReference>
<dbReference type="GO" id="GO:0046872">
    <property type="term" value="F:metal ion binding"/>
    <property type="evidence" value="ECO:0007669"/>
    <property type="project" value="UniProtKB-KW"/>
</dbReference>
<feature type="binding site" evidence="9">
    <location>
        <position position="283"/>
    </location>
    <ligand>
        <name>K(+)</name>
        <dbReference type="ChEBI" id="CHEBI:29103"/>
    </ligand>
</feature>
<dbReference type="KEGG" id="lpil:LIP_1932"/>
<dbReference type="InterPro" id="IPR002139">
    <property type="entry name" value="Ribo/fructo_kinase"/>
</dbReference>
<dbReference type="PATRIC" id="fig|1555112.3.peg.1965"/>
<keyword evidence="9" id="KW-0963">Cytoplasm</keyword>
<dbReference type="PANTHER" id="PTHR10584">
    <property type="entry name" value="SUGAR KINASE"/>
    <property type="match status" value="1"/>
</dbReference>
<proteinExistence type="inferred from homology"/>
<reference evidence="12" key="1">
    <citation type="submission" date="2015-07" db="EMBL/GenBank/DDBJ databases">
        <title>Complete genome sequence and phylogenetic analysis of Limnochorda pilosa.</title>
        <authorList>
            <person name="Watanabe M."/>
            <person name="Kojima H."/>
            <person name="Fukui M."/>
        </authorList>
    </citation>
    <scope>NUCLEOTIDE SEQUENCE [LARGE SCALE GENOMIC DNA]</scope>
    <source>
        <strain evidence="12">HC45</strain>
    </source>
</reference>
<comment type="subunit">
    <text evidence="9">Homodimer.</text>
</comment>
<feature type="site" description="Important for substrate specificity" evidence="9">
    <location>
        <position position="1"/>
    </location>
</feature>
<comment type="similarity">
    <text evidence="9">Belongs to the carbohydrate kinase PfkB family. Deoxyribokinase subfamily.</text>
</comment>
<dbReference type="Proteomes" id="UP000065807">
    <property type="component" value="Chromosome"/>
</dbReference>
<feature type="binding site" evidence="9">
    <location>
        <begin position="212"/>
        <end position="217"/>
    </location>
    <ligand>
        <name>ATP</name>
        <dbReference type="ChEBI" id="CHEBI:30616"/>
    </ligand>
</feature>
<feature type="binding site" evidence="9">
    <location>
        <position position="240"/>
    </location>
    <ligand>
        <name>K(+)</name>
        <dbReference type="ChEBI" id="CHEBI:29103"/>
    </ligand>
</feature>
<keyword evidence="6 9" id="KW-0460">Magnesium</keyword>
<organism evidence="11 12">
    <name type="scientific">Limnochorda pilosa</name>
    <dbReference type="NCBI Taxonomy" id="1555112"/>
    <lineage>
        <taxon>Bacteria</taxon>
        <taxon>Bacillati</taxon>
        <taxon>Bacillota</taxon>
        <taxon>Limnochordia</taxon>
        <taxon>Limnochordales</taxon>
        <taxon>Limnochordaceae</taxon>
        <taxon>Limnochorda</taxon>
    </lineage>
</organism>
<comment type="cofactor">
    <cofactor evidence="9">
        <name>Mg(2+)</name>
        <dbReference type="ChEBI" id="CHEBI:18420"/>
    </cofactor>
</comment>
<feature type="binding site" evidence="9">
    <location>
        <begin position="243"/>
        <end position="244"/>
    </location>
    <ligand>
        <name>ATP</name>
        <dbReference type="ChEBI" id="CHEBI:30616"/>
    </ligand>
</feature>
<dbReference type="InterPro" id="IPR011611">
    <property type="entry name" value="PfkB_dom"/>
</dbReference>
<feature type="binding site" evidence="9">
    <location>
        <position position="279"/>
    </location>
    <ligand>
        <name>K(+)</name>
        <dbReference type="ChEBI" id="CHEBI:29103"/>
    </ligand>
</feature>
<dbReference type="NCBIfam" id="TIGR02152">
    <property type="entry name" value="D_ribokin_bact"/>
    <property type="match status" value="1"/>
</dbReference>
<keyword evidence="5 9" id="KW-0067">ATP-binding</keyword>
<dbReference type="GO" id="GO:0005524">
    <property type="term" value="F:ATP binding"/>
    <property type="evidence" value="ECO:0007669"/>
    <property type="project" value="UniProtKB-UniRule"/>
</dbReference>
<keyword evidence="12" id="KW-1185">Reference proteome</keyword>
<dbReference type="SUPFAM" id="SSF53613">
    <property type="entry name" value="Ribokinase-like"/>
    <property type="match status" value="1"/>
</dbReference>
<evidence type="ECO:0000256" key="4">
    <source>
        <dbReference type="ARBA" id="ARBA00022777"/>
    </source>
</evidence>
<comment type="subcellular location">
    <subcellularLocation>
        <location evidence="9">Cytoplasm</location>
    </subcellularLocation>
</comment>
<protein>
    <recommendedName>
        <fullName evidence="9">Deoxyribokinase</fullName>
        <shortName evidence="9">dRK</shortName>
        <ecNumber evidence="9">2.7.1.229</ecNumber>
    </recommendedName>
    <alternativeName>
        <fullName evidence="9">ATP:2-deoxy-D-ribose 5-phosphotransferase</fullName>
    </alternativeName>
</protein>
<evidence type="ECO:0000256" key="9">
    <source>
        <dbReference type="HAMAP-Rule" id="MF_01987"/>
    </source>
</evidence>
<evidence type="ECO:0000313" key="11">
    <source>
        <dbReference type="EMBL" id="BAS27773.1"/>
    </source>
</evidence>
<dbReference type="UniPathway" id="UPA00916">
    <property type="reaction ID" value="UER00889"/>
</dbReference>
<dbReference type="Gene3D" id="3.40.1190.20">
    <property type="match status" value="1"/>
</dbReference>
<evidence type="ECO:0000256" key="2">
    <source>
        <dbReference type="ARBA" id="ARBA00022723"/>
    </source>
</evidence>
<evidence type="ECO:0000256" key="7">
    <source>
        <dbReference type="ARBA" id="ARBA00022958"/>
    </source>
</evidence>
<feature type="binding site" evidence="9">
    <location>
        <position position="244"/>
    </location>
    <ligand>
        <name>substrate</name>
    </ligand>
</feature>
<keyword evidence="1 9" id="KW-0808">Transferase</keyword>
<keyword evidence="8 9" id="KW-0119">Carbohydrate metabolism</keyword>
<evidence type="ECO:0000313" key="12">
    <source>
        <dbReference type="Proteomes" id="UP000065807"/>
    </source>
</evidence>
<dbReference type="AlphaFoldDB" id="A0A0K2SKY3"/>
<feature type="binding site" evidence="9">
    <location>
        <position position="129"/>
    </location>
    <ligand>
        <name>substrate</name>
    </ligand>
</feature>
<feature type="domain" description="Carbohydrate kinase PfkB" evidence="10">
    <location>
        <begin position="8"/>
        <end position="286"/>
    </location>
</feature>
<dbReference type="EMBL" id="AP014924">
    <property type="protein sequence ID" value="BAS27773.1"/>
    <property type="molecule type" value="Genomic_DNA"/>
</dbReference>
<keyword evidence="4 9" id="KW-0418">Kinase</keyword>
<keyword evidence="3 9" id="KW-0547">Nucleotide-binding</keyword>
<feature type="binding site" evidence="9">
    <location>
        <position position="238"/>
    </location>
    <ligand>
        <name>K(+)</name>
        <dbReference type="ChEBI" id="CHEBI:29103"/>
    </ligand>
</feature>
<name>A0A0K2SKY3_LIMPI</name>
<dbReference type="PRINTS" id="PR00990">
    <property type="entry name" value="RIBOKINASE"/>
</dbReference>
<feature type="binding site" evidence="9">
    <location>
        <position position="274"/>
    </location>
    <ligand>
        <name>K(+)</name>
        <dbReference type="ChEBI" id="CHEBI:29103"/>
    </ligand>
</feature>
<dbReference type="GO" id="GO:0005829">
    <property type="term" value="C:cytosol"/>
    <property type="evidence" value="ECO:0007669"/>
    <property type="project" value="TreeGrafter"/>
</dbReference>
<evidence type="ECO:0000256" key="8">
    <source>
        <dbReference type="ARBA" id="ARBA00023277"/>
    </source>
</evidence>
<feature type="active site" description="Proton acceptor" evidence="9">
    <location>
        <position position="244"/>
    </location>
</feature>
<keyword evidence="7 9" id="KW-0630">Potassium</keyword>
<dbReference type="EC" id="2.7.1.229" evidence="9"/>
<evidence type="ECO:0000256" key="1">
    <source>
        <dbReference type="ARBA" id="ARBA00022679"/>
    </source>
</evidence>
<accession>A0A0K2SKY3</accession>
<feature type="binding site" evidence="9">
    <location>
        <position position="175"/>
    </location>
    <ligand>
        <name>ATP</name>
        <dbReference type="ChEBI" id="CHEBI:30616"/>
    </ligand>
</feature>
<sequence length="302" mass="30960">MDLTVGVEHLPAPGATVLGHGFRTTPGGKGANQAVAAALAGAPTRILGCLGQDAYGQALRRALSDRDVRTEALLEDPSTPTGVALITVEASGQNTIVVAPGANARLAPRDVEAARPWFDQAGIVVLQQEIPVETVEKAVAQAAALRLPVLLNPAPARPFPLPRSLLEQVAYLVPNETEAAAMAGLPSLEGEEAVREAGRRLEGQGAPTVVITLGARGAFARTGGQELWVPAFSVQAVDATAAGDAFVGGLAAELVRGTELAMALRFASACGALAATRPGAQESLPDRQQVLRFLSEQGVAGP</sequence>
<dbReference type="InterPro" id="IPR011877">
    <property type="entry name" value="Ribokinase"/>
</dbReference>
<feature type="binding site" evidence="9">
    <location>
        <begin position="28"/>
        <end position="32"/>
    </location>
    <ligand>
        <name>substrate</name>
    </ligand>
</feature>
<dbReference type="Pfam" id="PF00294">
    <property type="entry name" value="PfkB"/>
    <property type="match status" value="1"/>
</dbReference>
<comment type="caution">
    <text evidence="9">Lacks conserved residue(s) required for the propagation of feature annotation.</text>
</comment>
<evidence type="ECO:0000256" key="5">
    <source>
        <dbReference type="ARBA" id="ARBA00022840"/>
    </source>
</evidence>
<reference evidence="12" key="2">
    <citation type="journal article" date="2016" name="Int. J. Syst. Evol. Microbiol.">
        <title>Complete genome sequence and cell structure of Limnochorda pilosa, a Gram-negative spore-former within the phylum Firmicutes.</title>
        <authorList>
            <person name="Watanabe M."/>
            <person name="Kojima H."/>
            <person name="Fukui M."/>
        </authorList>
    </citation>
    <scope>NUCLEOTIDE SEQUENCE [LARGE SCALE GENOMIC DNA]</scope>
    <source>
        <strain evidence="12">HC45</strain>
    </source>
</reference>
<comment type="catalytic activity">
    <reaction evidence="9">
        <text>2-deoxy-D-ribose + ATP = 2-deoxy-D-ribose 5-phosphate + ADP + H(+)</text>
        <dbReference type="Rhea" id="RHEA:30871"/>
        <dbReference type="ChEBI" id="CHEBI:15378"/>
        <dbReference type="ChEBI" id="CHEBI:30616"/>
        <dbReference type="ChEBI" id="CHEBI:62877"/>
        <dbReference type="ChEBI" id="CHEBI:90761"/>
        <dbReference type="ChEBI" id="CHEBI:456216"/>
        <dbReference type="EC" id="2.7.1.229"/>
    </reaction>
</comment>
<comment type="function">
    <text evidence="9">Catalyzes the ATP-dependent phosphorylation of 2-deoxy-D-ribose to 2-deoxy-D-ribose 5-phosphate (dRib-5P), allowing the use of deoxyribose as the sole carbon source.</text>
</comment>
<dbReference type="PANTHER" id="PTHR10584:SF166">
    <property type="entry name" value="RIBOKINASE"/>
    <property type="match status" value="1"/>
</dbReference>
<dbReference type="HAMAP" id="MF_01987">
    <property type="entry name" value="Ribokinase"/>
    <property type="match status" value="1"/>
</dbReference>
<dbReference type="STRING" id="1555112.LIP_1932"/>
<evidence type="ECO:0000256" key="3">
    <source>
        <dbReference type="ARBA" id="ARBA00022741"/>
    </source>
</evidence>
<dbReference type="GO" id="GO:0004747">
    <property type="term" value="F:ribokinase activity"/>
    <property type="evidence" value="ECO:0007669"/>
    <property type="project" value="UniProtKB-UniRule"/>
</dbReference>
<dbReference type="InterPro" id="IPR029056">
    <property type="entry name" value="Ribokinase-like"/>
</dbReference>
<evidence type="ECO:0000259" key="10">
    <source>
        <dbReference type="Pfam" id="PF00294"/>
    </source>
</evidence>
<evidence type="ECO:0000256" key="6">
    <source>
        <dbReference type="ARBA" id="ARBA00022842"/>
    </source>
</evidence>